<dbReference type="Proteomes" id="UP000283745">
    <property type="component" value="Unassembled WGS sequence"/>
</dbReference>
<proteinExistence type="predicted"/>
<accession>A0A414JBL4</accession>
<sequence>MSSKIMKSRSRIISWAAFCIGNSLRISKNVELLILHVEPHRVIIKKLLECMPELHNNSNRKYSQISIHEKRELCQNLRKLWLFMFALCFGVCINKSMWYNFPTYGKSLNSKATQLRKDNKQPRNFTGGGYRKD</sequence>
<evidence type="ECO:0000313" key="4">
    <source>
        <dbReference type="Proteomes" id="UP000283745"/>
    </source>
</evidence>
<dbReference type="EMBL" id="QSKF01000001">
    <property type="protein sequence ID" value="RHE41969.1"/>
    <property type="molecule type" value="Genomic_DNA"/>
</dbReference>
<organism evidence="3 4">
    <name type="scientific">Blautia obeum</name>
    <dbReference type="NCBI Taxonomy" id="40520"/>
    <lineage>
        <taxon>Bacteria</taxon>
        <taxon>Bacillati</taxon>
        <taxon>Bacillota</taxon>
        <taxon>Clostridia</taxon>
        <taxon>Lachnospirales</taxon>
        <taxon>Lachnospiraceae</taxon>
        <taxon>Blautia</taxon>
    </lineage>
</organism>
<name>A0A414JBL4_9FIRM</name>
<keyword evidence="2" id="KW-1133">Transmembrane helix</keyword>
<protein>
    <submittedName>
        <fullName evidence="3">Uncharacterized protein</fullName>
    </submittedName>
</protein>
<feature type="region of interest" description="Disordered" evidence="1">
    <location>
        <begin position="112"/>
        <end position="133"/>
    </location>
</feature>
<evidence type="ECO:0000256" key="2">
    <source>
        <dbReference type="SAM" id="Phobius"/>
    </source>
</evidence>
<evidence type="ECO:0000313" key="3">
    <source>
        <dbReference type="EMBL" id="RHE41969.1"/>
    </source>
</evidence>
<gene>
    <name evidence="3" type="ORF">DW740_01305</name>
</gene>
<keyword evidence="2" id="KW-0472">Membrane</keyword>
<feature type="transmembrane region" description="Helical" evidence="2">
    <location>
        <begin position="80"/>
        <end position="101"/>
    </location>
</feature>
<keyword evidence="2" id="KW-0812">Transmembrane</keyword>
<dbReference type="AlphaFoldDB" id="A0A414JBL4"/>
<reference evidence="3 4" key="1">
    <citation type="submission" date="2018-08" db="EMBL/GenBank/DDBJ databases">
        <title>A genome reference for cultivated species of the human gut microbiota.</title>
        <authorList>
            <person name="Zou Y."/>
            <person name="Xue W."/>
            <person name="Luo G."/>
        </authorList>
    </citation>
    <scope>NUCLEOTIDE SEQUENCE [LARGE SCALE GENOMIC DNA]</scope>
    <source>
        <strain evidence="3 4">AM28-23</strain>
    </source>
</reference>
<evidence type="ECO:0000256" key="1">
    <source>
        <dbReference type="SAM" id="MobiDB-lite"/>
    </source>
</evidence>
<comment type="caution">
    <text evidence="3">The sequence shown here is derived from an EMBL/GenBank/DDBJ whole genome shotgun (WGS) entry which is preliminary data.</text>
</comment>